<dbReference type="GO" id="GO:0005737">
    <property type="term" value="C:cytoplasm"/>
    <property type="evidence" value="ECO:0007669"/>
    <property type="project" value="UniProtKB-SubCell"/>
</dbReference>
<keyword evidence="4 5" id="KW-0963">Cytoplasm</keyword>
<evidence type="ECO:0000256" key="3">
    <source>
        <dbReference type="ARBA" id="ARBA00018111"/>
    </source>
</evidence>
<evidence type="ECO:0000313" key="9">
    <source>
        <dbReference type="Proteomes" id="UP000321513"/>
    </source>
</evidence>
<dbReference type="PANTHER" id="PTHR33602">
    <property type="entry name" value="REGULATORY PROTEIN RECX FAMILY PROTEIN"/>
    <property type="match status" value="1"/>
</dbReference>
<dbReference type="InterPro" id="IPR003783">
    <property type="entry name" value="Regulatory_RecX"/>
</dbReference>
<dbReference type="Gene3D" id="1.10.10.10">
    <property type="entry name" value="Winged helix-like DNA-binding domain superfamily/Winged helix DNA-binding domain"/>
    <property type="match status" value="2"/>
</dbReference>
<dbReference type="InterPro" id="IPR036388">
    <property type="entry name" value="WH-like_DNA-bd_sf"/>
</dbReference>
<name>A0A512BCM5_9BACT</name>
<dbReference type="OrthoDB" id="1523826at2"/>
<reference evidence="8 9" key="1">
    <citation type="submission" date="2019-07" db="EMBL/GenBank/DDBJ databases">
        <title>Whole genome shotgun sequence of Segetibacter aerophilus NBRC 106135.</title>
        <authorList>
            <person name="Hosoyama A."/>
            <person name="Uohara A."/>
            <person name="Ohji S."/>
            <person name="Ichikawa N."/>
        </authorList>
    </citation>
    <scope>NUCLEOTIDE SEQUENCE [LARGE SCALE GENOMIC DNA]</scope>
    <source>
        <strain evidence="8 9">NBRC 106135</strain>
    </source>
</reference>
<accession>A0A512BCM5</accession>
<dbReference type="RefSeq" id="WP_147203832.1">
    <property type="nucleotide sequence ID" value="NZ_BJYT01000007.1"/>
</dbReference>
<dbReference type="AlphaFoldDB" id="A0A512BCM5"/>
<feature type="domain" description="RecX second three-helical" evidence="6">
    <location>
        <begin position="58"/>
        <end position="95"/>
    </location>
</feature>
<dbReference type="Pfam" id="PF02631">
    <property type="entry name" value="RecX_HTH2"/>
    <property type="match status" value="1"/>
</dbReference>
<proteinExistence type="inferred from homology"/>
<gene>
    <name evidence="5 8" type="primary">recX</name>
    <name evidence="8" type="ORF">SAE01_22160</name>
</gene>
<evidence type="ECO:0000313" key="8">
    <source>
        <dbReference type="EMBL" id="GEO09720.1"/>
    </source>
</evidence>
<comment type="subcellular location">
    <subcellularLocation>
        <location evidence="1 5">Cytoplasm</location>
    </subcellularLocation>
</comment>
<protein>
    <recommendedName>
        <fullName evidence="3 5">Regulatory protein RecX</fullName>
    </recommendedName>
</protein>
<comment type="function">
    <text evidence="5">Modulates RecA activity.</text>
</comment>
<evidence type="ECO:0000256" key="1">
    <source>
        <dbReference type="ARBA" id="ARBA00004496"/>
    </source>
</evidence>
<dbReference type="InterPro" id="IPR053924">
    <property type="entry name" value="RecX_HTH_2nd"/>
</dbReference>
<dbReference type="Proteomes" id="UP000321513">
    <property type="component" value="Unassembled WGS sequence"/>
</dbReference>
<dbReference type="EMBL" id="BJYT01000007">
    <property type="protein sequence ID" value="GEO09720.1"/>
    <property type="molecule type" value="Genomic_DNA"/>
</dbReference>
<dbReference type="InterPro" id="IPR053925">
    <property type="entry name" value="RecX_HTH_3rd"/>
</dbReference>
<dbReference type="HAMAP" id="MF_01114">
    <property type="entry name" value="RecX"/>
    <property type="match status" value="1"/>
</dbReference>
<organism evidence="8 9">
    <name type="scientific">Segetibacter aerophilus</name>
    <dbReference type="NCBI Taxonomy" id="670293"/>
    <lineage>
        <taxon>Bacteria</taxon>
        <taxon>Pseudomonadati</taxon>
        <taxon>Bacteroidota</taxon>
        <taxon>Chitinophagia</taxon>
        <taxon>Chitinophagales</taxon>
        <taxon>Chitinophagaceae</taxon>
        <taxon>Segetibacter</taxon>
    </lineage>
</organism>
<sequence length="158" mass="18569">MFSSKRATKEEALKKIKNYCAYQERSHNEVKEKLYSFGLYKVQTEEILSILIEENYLNEERFAKQFAGGKFRMKQWGRRKIQYELQQKGVNKVNIKLGLKEIEEEQYLSVLQKLASKKWKELSGQQYLVRQARTTGYLLQKGYEPSLISNVISSISKG</sequence>
<keyword evidence="9" id="KW-1185">Reference proteome</keyword>
<evidence type="ECO:0000256" key="4">
    <source>
        <dbReference type="ARBA" id="ARBA00022490"/>
    </source>
</evidence>
<evidence type="ECO:0000256" key="5">
    <source>
        <dbReference type="HAMAP-Rule" id="MF_01114"/>
    </source>
</evidence>
<evidence type="ECO:0000256" key="2">
    <source>
        <dbReference type="ARBA" id="ARBA00009695"/>
    </source>
</evidence>
<dbReference type="Pfam" id="PF21981">
    <property type="entry name" value="RecX_HTH3"/>
    <property type="match status" value="1"/>
</dbReference>
<comment type="caution">
    <text evidence="8">The sequence shown here is derived from an EMBL/GenBank/DDBJ whole genome shotgun (WGS) entry which is preliminary data.</text>
</comment>
<feature type="domain" description="RecX third three-helical" evidence="7">
    <location>
        <begin position="105"/>
        <end position="152"/>
    </location>
</feature>
<dbReference type="GO" id="GO:0006282">
    <property type="term" value="P:regulation of DNA repair"/>
    <property type="evidence" value="ECO:0007669"/>
    <property type="project" value="UniProtKB-UniRule"/>
</dbReference>
<evidence type="ECO:0000259" key="6">
    <source>
        <dbReference type="Pfam" id="PF02631"/>
    </source>
</evidence>
<dbReference type="PANTHER" id="PTHR33602:SF1">
    <property type="entry name" value="REGULATORY PROTEIN RECX FAMILY PROTEIN"/>
    <property type="match status" value="1"/>
</dbReference>
<comment type="similarity">
    <text evidence="2 5">Belongs to the RecX family.</text>
</comment>
<evidence type="ECO:0000259" key="7">
    <source>
        <dbReference type="Pfam" id="PF21981"/>
    </source>
</evidence>